<gene>
    <name evidence="2" type="ORF">C479_00015</name>
</gene>
<feature type="region of interest" description="Disordered" evidence="1">
    <location>
        <begin position="256"/>
        <end position="293"/>
    </location>
</feature>
<evidence type="ECO:0000256" key="1">
    <source>
        <dbReference type="SAM" id="MobiDB-lite"/>
    </source>
</evidence>
<dbReference type="AlphaFoldDB" id="M0BTG4"/>
<keyword evidence="3" id="KW-1185">Reference proteome</keyword>
<reference evidence="2 3" key="1">
    <citation type="journal article" date="2014" name="PLoS Genet.">
        <title>Phylogenetically driven sequencing of extremely halophilic archaea reveals strategies for static and dynamic osmo-response.</title>
        <authorList>
            <person name="Becker E.A."/>
            <person name="Seitzer P.M."/>
            <person name="Tritt A."/>
            <person name="Larsen D."/>
            <person name="Krusor M."/>
            <person name="Yao A.I."/>
            <person name="Wu D."/>
            <person name="Madern D."/>
            <person name="Eisen J.A."/>
            <person name="Darling A.E."/>
            <person name="Facciotti M.T."/>
        </authorList>
    </citation>
    <scope>NUCLEOTIDE SEQUENCE [LARGE SCALE GENOMIC DNA]</scope>
    <source>
        <strain evidence="2 3">JCM 14624</strain>
    </source>
</reference>
<dbReference type="Proteomes" id="UP000011560">
    <property type="component" value="Unassembled WGS sequence"/>
</dbReference>
<feature type="compositionally biased region" description="Basic and acidic residues" evidence="1">
    <location>
        <begin position="256"/>
        <end position="267"/>
    </location>
</feature>
<dbReference type="InterPro" id="IPR013785">
    <property type="entry name" value="Aldolase_TIM"/>
</dbReference>
<comment type="caution">
    <text evidence="2">The sequence shown here is derived from an EMBL/GenBank/DDBJ whole genome shotgun (WGS) entry which is preliminary data.</text>
</comment>
<evidence type="ECO:0000313" key="2">
    <source>
        <dbReference type="EMBL" id="ELZ14245.1"/>
    </source>
</evidence>
<dbReference type="PATRIC" id="fig|1227490.4.peg.4"/>
<proteinExistence type="predicted"/>
<feature type="compositionally biased region" description="Polar residues" evidence="1">
    <location>
        <begin position="283"/>
        <end position="293"/>
    </location>
</feature>
<organism evidence="2 3">
    <name type="scientific">Halovivax asiaticus JCM 14624</name>
    <dbReference type="NCBI Taxonomy" id="1227490"/>
    <lineage>
        <taxon>Archaea</taxon>
        <taxon>Methanobacteriati</taxon>
        <taxon>Methanobacteriota</taxon>
        <taxon>Stenosarchaea group</taxon>
        <taxon>Halobacteria</taxon>
        <taxon>Halobacteriales</taxon>
        <taxon>Natrialbaceae</taxon>
        <taxon>Halovivax</taxon>
    </lineage>
</organism>
<dbReference type="STRING" id="1227490.C479_00015"/>
<evidence type="ECO:0000313" key="3">
    <source>
        <dbReference type="Proteomes" id="UP000011560"/>
    </source>
</evidence>
<sequence>MSSDDRPLMALSSDAPFEPRLALASLSGESDAAWAREGAEEAGVAFMGGIALDEAARAAARDLVARGRSEFLPPDPIQFVDEQLGALSSVPIRPGINVRSTALEPIRAVAHVCRRHDALLELNAHCRQDELRTVGCGETLLADSDRLGEYVATAADTGATVGVKVRAEVPGVDLPSVARTIEAAGGSFVHVDAMDSESVVADVVDATELFVVANNGVRDEATVAEYASMGADAVSIGRPSTDPRVRERVRDAVDRLLPTDERTEGGEVVRFTSNRPGPDGDESPTSIESVDKS</sequence>
<protein>
    <submittedName>
        <fullName evidence="2">Dihydropyrimidine dehydrogenase</fullName>
    </submittedName>
</protein>
<name>M0BTG4_9EURY</name>
<dbReference type="SUPFAM" id="SSF51395">
    <property type="entry name" value="FMN-linked oxidoreductases"/>
    <property type="match status" value="1"/>
</dbReference>
<dbReference type="Gene3D" id="3.20.20.70">
    <property type="entry name" value="Aldolase class I"/>
    <property type="match status" value="1"/>
</dbReference>
<dbReference type="EMBL" id="AOIQ01000002">
    <property type="protein sequence ID" value="ELZ14245.1"/>
    <property type="molecule type" value="Genomic_DNA"/>
</dbReference>
<accession>M0BTG4</accession>